<evidence type="ECO:0000313" key="1">
    <source>
        <dbReference type="EMBL" id="CAF1513225.1"/>
    </source>
</evidence>
<sequence length="178" mass="20926">MKWLLGSGKCLPIQQFATFNRQTQTLLVNCPFKTLEVILSQNYYADRKRGSTCMKNANDRYLNQQASKISYRQKKLNQEIVKARQQSNLNQISLLIKYDEYFTVKCGLNEQLFVQPIVNDKIINRLRNKTYLTSNLKFYELDIKNDKCSISLKDLHRQKRAIESSIDHQQEILNRTNG</sequence>
<evidence type="ECO:0000313" key="3">
    <source>
        <dbReference type="Proteomes" id="UP000677228"/>
    </source>
</evidence>
<organism evidence="1 3">
    <name type="scientific">Didymodactylos carnosus</name>
    <dbReference type="NCBI Taxonomy" id="1234261"/>
    <lineage>
        <taxon>Eukaryota</taxon>
        <taxon>Metazoa</taxon>
        <taxon>Spiralia</taxon>
        <taxon>Gnathifera</taxon>
        <taxon>Rotifera</taxon>
        <taxon>Eurotatoria</taxon>
        <taxon>Bdelloidea</taxon>
        <taxon>Philodinida</taxon>
        <taxon>Philodinidae</taxon>
        <taxon>Didymodactylos</taxon>
    </lineage>
</organism>
<gene>
    <name evidence="1" type="ORF">OVA965_LOCUS37462</name>
    <name evidence="2" type="ORF">TMI583_LOCUS38547</name>
</gene>
<proteinExistence type="predicted"/>
<protein>
    <submittedName>
        <fullName evidence="1">Uncharacterized protein</fullName>
    </submittedName>
</protein>
<name>A0A8S2FMF1_9BILA</name>
<dbReference type="Proteomes" id="UP000682733">
    <property type="component" value="Unassembled WGS sequence"/>
</dbReference>
<dbReference type="EMBL" id="CAJOBA010057516">
    <property type="protein sequence ID" value="CAF4300844.1"/>
    <property type="molecule type" value="Genomic_DNA"/>
</dbReference>
<reference evidence="1" key="1">
    <citation type="submission" date="2021-02" db="EMBL/GenBank/DDBJ databases">
        <authorList>
            <person name="Nowell W R."/>
        </authorList>
    </citation>
    <scope>NUCLEOTIDE SEQUENCE</scope>
</reference>
<dbReference type="AlphaFoldDB" id="A0A8S2FMF1"/>
<dbReference type="Proteomes" id="UP000677228">
    <property type="component" value="Unassembled WGS sequence"/>
</dbReference>
<comment type="caution">
    <text evidence="1">The sequence shown here is derived from an EMBL/GenBank/DDBJ whole genome shotgun (WGS) entry which is preliminary data.</text>
</comment>
<accession>A0A8S2FMF1</accession>
<dbReference type="EMBL" id="CAJNOK010035429">
    <property type="protein sequence ID" value="CAF1513225.1"/>
    <property type="molecule type" value="Genomic_DNA"/>
</dbReference>
<evidence type="ECO:0000313" key="2">
    <source>
        <dbReference type="EMBL" id="CAF4300844.1"/>
    </source>
</evidence>